<evidence type="ECO:0000313" key="2">
    <source>
        <dbReference type="EMBL" id="PNW73951.1"/>
    </source>
</evidence>
<protein>
    <submittedName>
        <fullName evidence="2">Uncharacterized protein</fullName>
    </submittedName>
</protein>
<evidence type="ECO:0000256" key="1">
    <source>
        <dbReference type="SAM" id="Phobius"/>
    </source>
</evidence>
<feature type="transmembrane region" description="Helical" evidence="1">
    <location>
        <begin position="12"/>
        <end position="34"/>
    </location>
</feature>
<name>A0A2K3D098_CHLRE</name>
<dbReference type="InParanoid" id="A0A2K3D098"/>
<dbReference type="OrthoDB" id="536615at2759"/>
<feature type="transmembrane region" description="Helical" evidence="1">
    <location>
        <begin position="65"/>
        <end position="85"/>
    </location>
</feature>
<organism evidence="2 3">
    <name type="scientific">Chlamydomonas reinhardtii</name>
    <name type="common">Chlamydomonas smithii</name>
    <dbReference type="NCBI Taxonomy" id="3055"/>
    <lineage>
        <taxon>Eukaryota</taxon>
        <taxon>Viridiplantae</taxon>
        <taxon>Chlorophyta</taxon>
        <taxon>core chlorophytes</taxon>
        <taxon>Chlorophyceae</taxon>
        <taxon>CS clade</taxon>
        <taxon>Chlamydomonadales</taxon>
        <taxon>Chlamydomonadaceae</taxon>
        <taxon>Chlamydomonas</taxon>
    </lineage>
</organism>
<gene>
    <name evidence="2" type="ORF">CHLRE_13g579450v5</name>
</gene>
<accession>A0A2K3D098</accession>
<dbReference type="GeneID" id="5719296"/>
<dbReference type="Gramene" id="PNW73951">
    <property type="protein sequence ID" value="PNW73951"/>
    <property type="gene ID" value="CHLRE_13g579450v5"/>
</dbReference>
<sequence length="176" mass="18743">MSQCPTRMASSIVMGVTALVFCTWAVSLAGLASVQDKCESGWSDALGLAINGYSTGLACYSFFRYYWFIVSLEVCLIFGLAGVLASGAYAKFRNSFLGLFCVATLLYIQMSDTSLTTDTLTADAAQSQLKNRVRTWIAGSIMTATVNCFLIIALGMTESDAAPAAHHAAEEKANAV</sequence>
<keyword evidence="1" id="KW-1133">Transmembrane helix</keyword>
<dbReference type="RefSeq" id="XP_042917503.1">
    <property type="nucleotide sequence ID" value="XM_043069528.1"/>
</dbReference>
<feature type="transmembrane region" description="Helical" evidence="1">
    <location>
        <begin position="136"/>
        <end position="156"/>
    </location>
</feature>
<evidence type="ECO:0000313" key="3">
    <source>
        <dbReference type="Proteomes" id="UP000006906"/>
    </source>
</evidence>
<proteinExistence type="predicted"/>
<keyword evidence="3" id="KW-1185">Reference proteome</keyword>
<dbReference type="Proteomes" id="UP000006906">
    <property type="component" value="Chromosome 13"/>
</dbReference>
<keyword evidence="1" id="KW-0812">Transmembrane</keyword>
<dbReference type="ExpressionAtlas" id="A0A2K3D098">
    <property type="expression patterns" value="baseline and differential"/>
</dbReference>
<dbReference type="EMBL" id="CM008974">
    <property type="protein sequence ID" value="PNW73951.1"/>
    <property type="molecule type" value="Genomic_DNA"/>
</dbReference>
<keyword evidence="1" id="KW-0472">Membrane</keyword>
<dbReference type="PaxDb" id="3055-EDP09056"/>
<dbReference type="AlphaFoldDB" id="A0A2K3D098"/>
<reference evidence="2 3" key="1">
    <citation type="journal article" date="2007" name="Science">
        <title>The Chlamydomonas genome reveals the evolution of key animal and plant functions.</title>
        <authorList>
            <person name="Merchant S.S."/>
            <person name="Prochnik S.E."/>
            <person name="Vallon O."/>
            <person name="Harris E.H."/>
            <person name="Karpowicz S.J."/>
            <person name="Witman G.B."/>
            <person name="Terry A."/>
            <person name="Salamov A."/>
            <person name="Fritz-Laylin L.K."/>
            <person name="Marechal-Drouard L."/>
            <person name="Marshall W.F."/>
            <person name="Qu L.H."/>
            <person name="Nelson D.R."/>
            <person name="Sanderfoot A.A."/>
            <person name="Spalding M.H."/>
            <person name="Kapitonov V.V."/>
            <person name="Ren Q."/>
            <person name="Ferris P."/>
            <person name="Lindquist E."/>
            <person name="Shapiro H."/>
            <person name="Lucas S.M."/>
            <person name="Grimwood J."/>
            <person name="Schmutz J."/>
            <person name="Cardol P."/>
            <person name="Cerutti H."/>
            <person name="Chanfreau G."/>
            <person name="Chen C.L."/>
            <person name="Cognat V."/>
            <person name="Croft M.T."/>
            <person name="Dent R."/>
            <person name="Dutcher S."/>
            <person name="Fernandez E."/>
            <person name="Fukuzawa H."/>
            <person name="Gonzalez-Ballester D."/>
            <person name="Gonzalez-Halphen D."/>
            <person name="Hallmann A."/>
            <person name="Hanikenne M."/>
            <person name="Hippler M."/>
            <person name="Inwood W."/>
            <person name="Jabbari K."/>
            <person name="Kalanon M."/>
            <person name="Kuras R."/>
            <person name="Lefebvre P.A."/>
            <person name="Lemaire S.D."/>
            <person name="Lobanov A.V."/>
            <person name="Lohr M."/>
            <person name="Manuell A."/>
            <person name="Meier I."/>
            <person name="Mets L."/>
            <person name="Mittag M."/>
            <person name="Mittelmeier T."/>
            <person name="Moroney J.V."/>
            <person name="Moseley J."/>
            <person name="Napoli C."/>
            <person name="Nedelcu A.M."/>
            <person name="Niyogi K."/>
            <person name="Novoselov S.V."/>
            <person name="Paulsen I.T."/>
            <person name="Pazour G."/>
            <person name="Purton S."/>
            <person name="Ral J.P."/>
            <person name="Riano-Pachon D.M."/>
            <person name="Riekhof W."/>
            <person name="Rymarquis L."/>
            <person name="Schroda M."/>
            <person name="Stern D."/>
            <person name="Umen J."/>
            <person name="Willows R."/>
            <person name="Wilson N."/>
            <person name="Zimmer S.L."/>
            <person name="Allmer J."/>
            <person name="Balk J."/>
            <person name="Bisova K."/>
            <person name="Chen C.J."/>
            <person name="Elias M."/>
            <person name="Gendler K."/>
            <person name="Hauser C."/>
            <person name="Lamb M.R."/>
            <person name="Ledford H."/>
            <person name="Long J.C."/>
            <person name="Minagawa J."/>
            <person name="Page M.D."/>
            <person name="Pan J."/>
            <person name="Pootakham W."/>
            <person name="Roje S."/>
            <person name="Rose A."/>
            <person name="Stahlberg E."/>
            <person name="Terauchi A.M."/>
            <person name="Yang P."/>
            <person name="Ball S."/>
            <person name="Bowler C."/>
            <person name="Dieckmann C.L."/>
            <person name="Gladyshev V.N."/>
            <person name="Green P."/>
            <person name="Jorgensen R."/>
            <person name="Mayfield S."/>
            <person name="Mueller-Roeber B."/>
            <person name="Rajamani S."/>
            <person name="Sayre R.T."/>
            <person name="Brokstein P."/>
            <person name="Dubchak I."/>
            <person name="Goodstein D."/>
            <person name="Hornick L."/>
            <person name="Huang Y.W."/>
            <person name="Jhaveri J."/>
            <person name="Luo Y."/>
            <person name="Martinez D."/>
            <person name="Ngau W.C."/>
            <person name="Otillar B."/>
            <person name="Poliakov A."/>
            <person name="Porter A."/>
            <person name="Szajkowski L."/>
            <person name="Werner G."/>
            <person name="Zhou K."/>
            <person name="Grigoriev I.V."/>
            <person name="Rokhsar D.S."/>
            <person name="Grossman A.R."/>
        </authorList>
    </citation>
    <scope>NUCLEOTIDE SEQUENCE [LARGE SCALE GENOMIC DNA]</scope>
    <source>
        <strain evidence="3">CC-503</strain>
    </source>
</reference>
<dbReference type="KEGG" id="cre:CHLRE_13g579450v5"/>